<feature type="domain" description="Uncharacterized GPI-anchored protein At5g19230-like" evidence="3">
    <location>
        <begin position="30"/>
        <end position="154"/>
    </location>
</feature>
<reference evidence="4" key="1">
    <citation type="submission" date="2021-01" db="EMBL/GenBank/DDBJ databases">
        <authorList>
            <person name="Bezrukov I."/>
        </authorList>
    </citation>
    <scope>NUCLEOTIDE SEQUENCE</scope>
</reference>
<protein>
    <recommendedName>
        <fullName evidence="3">Uncharacterized GPI-anchored protein At5g19230-like domain-containing protein</fullName>
    </recommendedName>
</protein>
<keyword evidence="1" id="KW-1133">Transmembrane helix</keyword>
<dbReference type="Pfam" id="PF25884">
    <property type="entry name" value="At5g19230"/>
    <property type="match status" value="2"/>
</dbReference>
<name>A0A8S2AQM6_ARAAE</name>
<keyword evidence="5" id="KW-1185">Reference proteome</keyword>
<dbReference type="Proteomes" id="UP000682877">
    <property type="component" value="Chromosome 6"/>
</dbReference>
<proteinExistence type="predicted"/>
<dbReference type="InterPro" id="IPR059083">
    <property type="entry name" value="At5g19230_dom"/>
</dbReference>
<keyword evidence="1" id="KW-0812">Transmembrane</keyword>
<organism evidence="4 5">
    <name type="scientific">Arabidopsis arenosa</name>
    <name type="common">Sand rock-cress</name>
    <name type="synonym">Cardaminopsis arenosa</name>
    <dbReference type="NCBI Taxonomy" id="38785"/>
    <lineage>
        <taxon>Eukaryota</taxon>
        <taxon>Viridiplantae</taxon>
        <taxon>Streptophyta</taxon>
        <taxon>Embryophyta</taxon>
        <taxon>Tracheophyta</taxon>
        <taxon>Spermatophyta</taxon>
        <taxon>Magnoliopsida</taxon>
        <taxon>eudicotyledons</taxon>
        <taxon>Gunneridae</taxon>
        <taxon>Pentapetalae</taxon>
        <taxon>rosids</taxon>
        <taxon>malvids</taxon>
        <taxon>Brassicales</taxon>
        <taxon>Brassicaceae</taxon>
        <taxon>Camelineae</taxon>
        <taxon>Arabidopsis</taxon>
    </lineage>
</organism>
<feature type="domain" description="Uncharacterized GPI-anchored protein At5g19230-like" evidence="3">
    <location>
        <begin position="199"/>
        <end position="325"/>
    </location>
</feature>
<feature type="chain" id="PRO_5035921443" description="Uncharacterized GPI-anchored protein At5g19230-like domain-containing protein" evidence="2">
    <location>
        <begin position="25"/>
        <end position="365"/>
    </location>
</feature>
<dbReference type="PANTHER" id="PTHR33976:SF9">
    <property type="entry name" value="GPI-ANCHORED PROTEIN"/>
    <property type="match status" value="1"/>
</dbReference>
<sequence>MAISKLHLLFLLSVFLSLHRPVLSNTDGEKLLFTVFNQYRTSVNLRTLTENKNAECLAEEIADQLKNQPCTNTTGSASVPGTDPGIPNFPNLLAKCRLNTNVTRDGSIMQVCAPKHDTTPDLSSFGVVLLKNLNESKFTGVGIGSDDIWLVVVLTTNTPAGSYSLATNSGALSFGVNGLVSSIFLSFHRLVLSDTADEEDVLRTGINNYRAGLNLTTLIHNENAECLADEIADQFKNQPCTNTTGSFSVPGTQPGFPNLPKLLSKCRLNPTVTRDGAILPACVPNLDPSLVLTNFTLSQYSKDLNDSKFTGIGIGSDDNWIVVVLTTSTPEGSYSPASNSGAFSFGVNGLVSSSLMFLLFCFFMF</sequence>
<keyword evidence="2" id="KW-0732">Signal</keyword>
<evidence type="ECO:0000259" key="3">
    <source>
        <dbReference type="Pfam" id="PF25884"/>
    </source>
</evidence>
<evidence type="ECO:0000313" key="4">
    <source>
        <dbReference type="EMBL" id="CAE6109980.1"/>
    </source>
</evidence>
<dbReference type="AlphaFoldDB" id="A0A8S2AQM6"/>
<feature type="signal peptide" evidence="2">
    <location>
        <begin position="1"/>
        <end position="24"/>
    </location>
</feature>
<evidence type="ECO:0000313" key="5">
    <source>
        <dbReference type="Proteomes" id="UP000682877"/>
    </source>
</evidence>
<dbReference type="PANTHER" id="PTHR33976">
    <property type="entry name" value="OS07G0645000 PROTEIN"/>
    <property type="match status" value="1"/>
</dbReference>
<evidence type="ECO:0000256" key="2">
    <source>
        <dbReference type="SAM" id="SignalP"/>
    </source>
</evidence>
<feature type="transmembrane region" description="Helical" evidence="1">
    <location>
        <begin position="342"/>
        <end position="363"/>
    </location>
</feature>
<evidence type="ECO:0000256" key="1">
    <source>
        <dbReference type="SAM" id="Phobius"/>
    </source>
</evidence>
<dbReference type="EMBL" id="LR999456">
    <property type="protein sequence ID" value="CAE6109980.1"/>
    <property type="molecule type" value="Genomic_DNA"/>
</dbReference>
<dbReference type="InterPro" id="IPR045285">
    <property type="entry name" value="At5g19230-like"/>
</dbReference>
<gene>
    <name evidence="4" type="ORF">AARE701A_LOCUS15636</name>
</gene>
<accession>A0A8S2AQM6</accession>
<keyword evidence="1" id="KW-0472">Membrane</keyword>